<organism evidence="2 3">
    <name type="scientific">Ferrovum myxofaciens</name>
    <dbReference type="NCBI Taxonomy" id="416213"/>
    <lineage>
        <taxon>Bacteria</taxon>
        <taxon>Pseudomonadati</taxon>
        <taxon>Pseudomonadota</taxon>
        <taxon>Betaproteobacteria</taxon>
        <taxon>Ferrovales</taxon>
        <taxon>Ferrovaceae</taxon>
        <taxon>Ferrovum</taxon>
    </lineage>
</organism>
<reference evidence="2 3" key="1">
    <citation type="submission" date="2016-01" db="EMBL/GenBank/DDBJ databases">
        <title>Genome sequence of the acidophilic iron oxidising Ferrovum strain Z-31.</title>
        <authorList>
            <person name="Poehlein A."/>
            <person name="Ullrich S.R."/>
            <person name="Schloemann M."/>
            <person name="Muehling M."/>
            <person name="Daniel R."/>
        </authorList>
    </citation>
    <scope>NUCLEOTIDE SEQUENCE [LARGE SCALE GENOMIC DNA]</scope>
    <source>
        <strain evidence="2 3">Z-31</strain>
    </source>
</reference>
<dbReference type="Proteomes" id="UP000075653">
    <property type="component" value="Unassembled WGS sequence"/>
</dbReference>
<sequence>MNELPPARPLQPKDLPATADFAVWNLGFRPFYLLASLFSAFSVLLWAVQFSGYLPFSYLQGSVWHGHEMLFGYTTAVIAGFLLTAVRVWTNQPTPSGVPLMALAALWVCGRILVLTPFAMTAAVVNAAFPIAVASAIGIPLLRSHNVRNYFFVGLLVMMGMLVLAVHLALQGRLELSPRLGLQFALDVVLFIMVVMGGRVIPMFTNNGVPGANATRHALVEKFALGTVILLFVADLLQLPQIVIAMIALTSGLAHGTRLYLWKPWRTLAMPLVWILHAAYAWIVVHLVLRGLFALELLVGSYATHALTVGAIGGLTLGMMTRTARGHTGRPLIADGFELTMFLLIQVAAVVRVFGGIASPRLYMVSVQLSALLWATAFSLYAVRYWPILTRPRLDGKPG</sequence>
<dbReference type="AlphaFoldDB" id="A0A149VWF7"/>
<keyword evidence="1" id="KW-1133">Transmembrane helix</keyword>
<feature type="transmembrane region" description="Helical" evidence="1">
    <location>
        <begin position="31"/>
        <end position="50"/>
    </location>
</feature>
<dbReference type="EMBL" id="LRRD01000051">
    <property type="protein sequence ID" value="KXW57549.1"/>
    <property type="molecule type" value="Genomic_DNA"/>
</dbReference>
<feature type="transmembrane region" description="Helical" evidence="1">
    <location>
        <begin position="182"/>
        <end position="202"/>
    </location>
</feature>
<name>A0A149VWF7_9PROT</name>
<feature type="transmembrane region" description="Helical" evidence="1">
    <location>
        <begin position="361"/>
        <end position="383"/>
    </location>
</feature>
<keyword evidence="1" id="KW-0472">Membrane</keyword>
<dbReference type="PATRIC" id="fig|1789004.3.peg.1982"/>
<evidence type="ECO:0000313" key="3">
    <source>
        <dbReference type="Proteomes" id="UP000075653"/>
    </source>
</evidence>
<feature type="transmembrane region" description="Helical" evidence="1">
    <location>
        <begin position="97"/>
        <end position="114"/>
    </location>
</feature>
<feature type="transmembrane region" description="Helical" evidence="1">
    <location>
        <begin position="70"/>
        <end position="90"/>
    </location>
</feature>
<dbReference type="InterPro" id="IPR010266">
    <property type="entry name" value="NnrS"/>
</dbReference>
<protein>
    <submittedName>
        <fullName evidence="2">NnrS protein</fullName>
    </submittedName>
</protein>
<dbReference type="STRING" id="1789004.FEMY_19300"/>
<feature type="transmembrane region" description="Helical" evidence="1">
    <location>
        <begin position="299"/>
        <end position="320"/>
    </location>
</feature>
<gene>
    <name evidence="2" type="ORF">FEMY_19300</name>
</gene>
<keyword evidence="1" id="KW-0812">Transmembrane</keyword>
<dbReference type="Pfam" id="PF05940">
    <property type="entry name" value="NnrS"/>
    <property type="match status" value="1"/>
</dbReference>
<comment type="caution">
    <text evidence="2">The sequence shown here is derived from an EMBL/GenBank/DDBJ whole genome shotgun (WGS) entry which is preliminary data.</text>
</comment>
<dbReference type="RefSeq" id="WP_062188353.1">
    <property type="nucleotide sequence ID" value="NZ_LRRD01000051.1"/>
</dbReference>
<keyword evidence="3" id="KW-1185">Reference proteome</keyword>
<evidence type="ECO:0000313" key="2">
    <source>
        <dbReference type="EMBL" id="KXW57549.1"/>
    </source>
</evidence>
<feature type="transmembrane region" description="Helical" evidence="1">
    <location>
        <begin position="120"/>
        <end position="142"/>
    </location>
</feature>
<feature type="transmembrane region" description="Helical" evidence="1">
    <location>
        <begin position="332"/>
        <end position="355"/>
    </location>
</feature>
<accession>A0A149VWF7</accession>
<feature type="transmembrane region" description="Helical" evidence="1">
    <location>
        <begin position="273"/>
        <end position="293"/>
    </location>
</feature>
<feature type="transmembrane region" description="Helical" evidence="1">
    <location>
        <begin position="149"/>
        <end position="170"/>
    </location>
</feature>
<evidence type="ECO:0000256" key="1">
    <source>
        <dbReference type="SAM" id="Phobius"/>
    </source>
</evidence>
<proteinExistence type="predicted"/>